<dbReference type="InterPro" id="IPR005202">
    <property type="entry name" value="TF_GRAS"/>
</dbReference>
<dbReference type="GO" id="GO:0009740">
    <property type="term" value="P:gibberellic acid mediated signaling pathway"/>
    <property type="evidence" value="ECO:0007669"/>
    <property type="project" value="EnsemblPlants"/>
</dbReference>
<gene>
    <name evidence="4" type="ORF">SORBI_3008G168400</name>
</gene>
<feature type="short sequence motif" description="LXXLL motif" evidence="3">
    <location>
        <begin position="293"/>
        <end position="297"/>
    </location>
</feature>
<dbReference type="GO" id="GO:0003700">
    <property type="term" value="F:DNA-binding transcription factor activity"/>
    <property type="evidence" value="ECO:0000318"/>
    <property type="project" value="GO_Central"/>
</dbReference>
<comment type="caution">
    <text evidence="3">Lacks conserved residue(s) required for the propagation of feature annotation.</text>
</comment>
<evidence type="ECO:0000256" key="2">
    <source>
        <dbReference type="ARBA" id="ARBA00023163"/>
    </source>
</evidence>
<reference evidence="5" key="2">
    <citation type="journal article" date="2018" name="Plant J.">
        <title>The Sorghum bicolor reference genome: improved assembly, gene annotations, a transcriptome atlas, and signatures of genome organization.</title>
        <authorList>
            <person name="McCormick R.F."/>
            <person name="Truong S.K."/>
            <person name="Sreedasyam A."/>
            <person name="Jenkins J."/>
            <person name="Shu S."/>
            <person name="Sims D."/>
            <person name="Kennedy M."/>
            <person name="Amirebrahimi M."/>
            <person name="Weers B.D."/>
            <person name="McKinley B."/>
            <person name="Mattison A."/>
            <person name="Morishige D.T."/>
            <person name="Grimwood J."/>
            <person name="Schmutz J."/>
            <person name="Mullet J.E."/>
        </authorList>
    </citation>
    <scope>NUCLEOTIDE SEQUENCE [LARGE SCALE GENOMIC DNA]</scope>
    <source>
        <strain evidence="5">cv. BTx623</strain>
    </source>
</reference>
<dbReference type="PANTHER" id="PTHR31636">
    <property type="entry name" value="OSJNBA0084A10.13 PROTEIN-RELATED"/>
    <property type="match status" value="1"/>
</dbReference>
<dbReference type="OrthoDB" id="631113at2759"/>
<dbReference type="GO" id="GO:0006355">
    <property type="term" value="P:regulation of DNA-templated transcription"/>
    <property type="evidence" value="ECO:0000318"/>
    <property type="project" value="GO_Central"/>
</dbReference>
<comment type="similarity">
    <text evidence="3">Belongs to the GRAS family.</text>
</comment>
<dbReference type="Pfam" id="PF03514">
    <property type="entry name" value="GRAS"/>
    <property type="match status" value="1"/>
</dbReference>
<evidence type="ECO:0000256" key="1">
    <source>
        <dbReference type="ARBA" id="ARBA00023015"/>
    </source>
</evidence>
<dbReference type="OMA" id="NSIKEMH"/>
<reference evidence="4 5" key="1">
    <citation type="journal article" date="2009" name="Nature">
        <title>The Sorghum bicolor genome and the diversification of grasses.</title>
        <authorList>
            <person name="Paterson A.H."/>
            <person name="Bowers J.E."/>
            <person name="Bruggmann R."/>
            <person name="Dubchak I."/>
            <person name="Grimwood J."/>
            <person name="Gundlach H."/>
            <person name="Haberer G."/>
            <person name="Hellsten U."/>
            <person name="Mitros T."/>
            <person name="Poliakov A."/>
            <person name="Schmutz J."/>
            <person name="Spannagl M."/>
            <person name="Tang H."/>
            <person name="Wang X."/>
            <person name="Wicker T."/>
            <person name="Bharti A.K."/>
            <person name="Chapman J."/>
            <person name="Feltus F.A."/>
            <person name="Gowik U."/>
            <person name="Grigoriev I.V."/>
            <person name="Lyons E."/>
            <person name="Maher C.A."/>
            <person name="Martis M."/>
            <person name="Narechania A."/>
            <person name="Otillar R.P."/>
            <person name="Penning B.W."/>
            <person name="Salamov A.A."/>
            <person name="Wang Y."/>
            <person name="Zhang L."/>
            <person name="Carpita N.C."/>
            <person name="Freeling M."/>
            <person name="Gingle A.R."/>
            <person name="Hash C.T."/>
            <person name="Keller B."/>
            <person name="Klein P."/>
            <person name="Kresovich S."/>
            <person name="McCann M.C."/>
            <person name="Ming R."/>
            <person name="Peterson D.G."/>
            <person name="Mehboob-ur-Rahman"/>
            <person name="Ware D."/>
            <person name="Westhoff P."/>
            <person name="Mayer K.F."/>
            <person name="Messing J."/>
            <person name="Rokhsar D.S."/>
        </authorList>
    </citation>
    <scope>NUCLEOTIDE SEQUENCE [LARGE SCALE GENOMIC DNA]</scope>
    <source>
        <strain evidence="5">cv. BTx623</strain>
    </source>
</reference>
<name>A0A1B6PED4_SORBI</name>
<organism evidence="4 5">
    <name type="scientific">Sorghum bicolor</name>
    <name type="common">Sorghum</name>
    <name type="synonym">Sorghum vulgare</name>
    <dbReference type="NCBI Taxonomy" id="4558"/>
    <lineage>
        <taxon>Eukaryota</taxon>
        <taxon>Viridiplantae</taxon>
        <taxon>Streptophyta</taxon>
        <taxon>Embryophyta</taxon>
        <taxon>Tracheophyta</taxon>
        <taxon>Spermatophyta</taxon>
        <taxon>Magnoliopsida</taxon>
        <taxon>Liliopsida</taxon>
        <taxon>Poales</taxon>
        <taxon>Poaceae</taxon>
        <taxon>PACMAD clade</taxon>
        <taxon>Panicoideae</taxon>
        <taxon>Andropogonodae</taxon>
        <taxon>Andropogoneae</taxon>
        <taxon>Sorghinae</taxon>
        <taxon>Sorghum</taxon>
    </lineage>
</organism>
<dbReference type="PROSITE" id="PS50985">
    <property type="entry name" value="GRAS"/>
    <property type="match status" value="1"/>
</dbReference>
<proteinExistence type="inferred from homology"/>
<protein>
    <submittedName>
        <fullName evidence="4">Uncharacterized protein</fullName>
    </submittedName>
</protein>
<feature type="region of interest" description="SAW" evidence="3">
    <location>
        <begin position="398"/>
        <end position="476"/>
    </location>
</feature>
<feature type="region of interest" description="VHIID" evidence="3">
    <location>
        <begin position="163"/>
        <end position="228"/>
    </location>
</feature>
<dbReference type="STRING" id="4558.A0A1B6PED4"/>
<keyword evidence="5" id="KW-1185">Reference proteome</keyword>
<dbReference type="Gramene" id="KXG23987">
    <property type="protein sequence ID" value="KXG23987"/>
    <property type="gene ID" value="SORBI_3008G168400"/>
</dbReference>
<dbReference type="Proteomes" id="UP000000768">
    <property type="component" value="Chromosome 8"/>
</dbReference>
<keyword evidence="2" id="KW-0804">Transcription</keyword>
<dbReference type="AlphaFoldDB" id="A0A1B6PED4"/>
<accession>A0A1B6PED4</accession>
<evidence type="ECO:0000256" key="3">
    <source>
        <dbReference type="PROSITE-ProRule" id="PRU01191"/>
    </source>
</evidence>
<dbReference type="eggNOG" id="ENOG502QPMG">
    <property type="taxonomic scope" value="Eukaryota"/>
</dbReference>
<dbReference type="InParanoid" id="A0A1B6PED4"/>
<sequence>MGHIPFTWLPMNPDAAAATLTADAAVPAAPIPIPTPTTTTDAAAMQHYYLNSWLHASLMQPAVVQTATEEARRRQDQEEEAASIRLVHLLITCTGAIQAGDYSVAHGNLTEARAILKKIPTSTGIGRVGTHFTDALAQRLFPAYPHAAALPSCLPPATPPATYNHFYDAGPYLKFAYSAANRAILKAFEGCKRVHIIDFALMQGLQWPALMEELSKREGGPPELRITGIGPNPTSGRDELHEVGVRLAEFARYMKIPFTFQGVCADHLDHLTAWIHLKLRPDEALAMNSILQLHRLLVDPDADESTMPAPIDILLKLVVKLKPKIFTVVEQEADHNKPRLLERFTNALFHYATMFDSLEAVCSAVNVSAAAARSSTNTSTTSSLAEAYLRGEIFDIICGEGNARLERHELCTAWNERLTRAGFTQVEFNLSEANMEITELINESSFSGAGFDILQGSGGLALAWQGRPLYVATAWHAMGGGNAASAAIAHTKEGDSYQKGKNSSGSGGGKGNRGRCGVAGGITFL</sequence>
<dbReference type="GO" id="GO:0005634">
    <property type="term" value="C:nucleus"/>
    <property type="evidence" value="ECO:0000318"/>
    <property type="project" value="GO_Central"/>
</dbReference>
<evidence type="ECO:0000313" key="5">
    <source>
        <dbReference type="Proteomes" id="UP000000768"/>
    </source>
</evidence>
<dbReference type="FunCoup" id="A0A1B6PED4">
    <property type="interactions" value="119"/>
</dbReference>
<dbReference type="GO" id="GO:0043565">
    <property type="term" value="F:sequence-specific DNA binding"/>
    <property type="evidence" value="ECO:0000318"/>
    <property type="project" value="GO_Central"/>
</dbReference>
<keyword evidence="1" id="KW-0805">Transcription regulation</keyword>
<evidence type="ECO:0000313" key="4">
    <source>
        <dbReference type="EMBL" id="KXG23987.1"/>
    </source>
</evidence>
<dbReference type="EMBL" id="CM000767">
    <property type="protein sequence ID" value="KXG23987.1"/>
    <property type="molecule type" value="Genomic_DNA"/>
</dbReference>
<feature type="region of interest" description="Leucine repeat II (LRII)" evidence="3">
    <location>
        <begin position="242"/>
        <end position="274"/>
    </location>
</feature>
<feature type="short sequence motif" description="VHIID" evidence="3">
    <location>
        <begin position="194"/>
        <end position="198"/>
    </location>
</feature>